<sequence length="71" mass="8408">MRFFLCLFLVFLLQACTAADENQLKRNTILFFDPVYYMYKPKYPCVDIKDVIECNWDLNDSVGKSTTKKIK</sequence>
<keyword evidence="2" id="KW-0614">Plasmid</keyword>
<evidence type="ECO:0008006" key="4">
    <source>
        <dbReference type="Google" id="ProtNLM"/>
    </source>
</evidence>
<geneLocation type="plasmid" evidence="2">
    <name>unnamed1</name>
</geneLocation>
<evidence type="ECO:0000256" key="1">
    <source>
        <dbReference type="SAM" id="SignalP"/>
    </source>
</evidence>
<evidence type="ECO:0000313" key="3">
    <source>
        <dbReference type="Proteomes" id="UP000197157"/>
    </source>
</evidence>
<reference evidence="2 3" key="1">
    <citation type="submission" date="2017-06" db="EMBL/GenBank/DDBJ databases">
        <title>Salmonella reference genomes for public health.</title>
        <authorList>
            <person name="Robertson J."/>
            <person name="Yoshida C."/>
            <person name="Gurnik S."/>
            <person name="Nash J."/>
        </authorList>
    </citation>
    <scope>NUCLEOTIDE SEQUENCE [LARGE SCALE GENOMIC DNA]</scope>
    <source>
        <strain evidence="2 3">S-1643</strain>
        <plasmid evidence="3">Plasmid unnamed1</plasmid>
    </source>
</reference>
<keyword evidence="1" id="KW-0732">Signal</keyword>
<name>A0A241PXS4_SALET</name>
<feature type="chain" id="PRO_5012444493" description="Lipoprotein" evidence="1">
    <location>
        <begin position="19"/>
        <end position="71"/>
    </location>
</feature>
<accession>A0A241PXS4</accession>
<dbReference type="Proteomes" id="UP000197157">
    <property type="component" value="Plasmid unnamed1"/>
</dbReference>
<gene>
    <name evidence="2" type="ORF">LFZ25_25405</name>
</gene>
<feature type="signal peptide" evidence="1">
    <location>
        <begin position="1"/>
        <end position="18"/>
    </location>
</feature>
<proteinExistence type="predicted"/>
<organism evidence="2 3">
    <name type="scientific">Salmonella enterica subsp. enterica serovar Macclesfield str. S-1643</name>
    <dbReference type="NCBI Taxonomy" id="1242107"/>
    <lineage>
        <taxon>Bacteria</taxon>
        <taxon>Pseudomonadati</taxon>
        <taxon>Pseudomonadota</taxon>
        <taxon>Gammaproteobacteria</taxon>
        <taxon>Enterobacterales</taxon>
        <taxon>Enterobacteriaceae</taxon>
        <taxon>Salmonella</taxon>
    </lineage>
</organism>
<evidence type="ECO:0000313" key="2">
    <source>
        <dbReference type="EMBL" id="ASG19162.1"/>
    </source>
</evidence>
<protein>
    <recommendedName>
        <fullName evidence="4">Lipoprotein</fullName>
    </recommendedName>
</protein>
<dbReference type="PROSITE" id="PS51257">
    <property type="entry name" value="PROKAR_LIPOPROTEIN"/>
    <property type="match status" value="1"/>
</dbReference>
<dbReference type="AlphaFoldDB" id="A0A241PXS4"/>
<dbReference type="EMBL" id="CP022118">
    <property type="protein sequence ID" value="ASG19162.1"/>
    <property type="molecule type" value="Genomic_DNA"/>
</dbReference>